<gene>
    <name evidence="1" type="ORF">NTEN_LOCUS14650</name>
</gene>
<sequence>MKTASTIIKDVQCDVIESHRQGLSEPAEKLFNKQIGRLRGKHEEIKGNARVVKQLNRIGNTKDLYEMMSDSNVNSNK</sequence>
<reference evidence="1 2" key="1">
    <citation type="submission" date="2020-02" db="EMBL/GenBank/DDBJ databases">
        <authorList>
            <person name="Ferguson B K."/>
        </authorList>
    </citation>
    <scope>NUCLEOTIDE SEQUENCE [LARGE SCALE GENOMIC DNA]</scope>
</reference>
<dbReference type="Proteomes" id="UP000479000">
    <property type="component" value="Unassembled WGS sequence"/>
</dbReference>
<evidence type="ECO:0000313" key="1">
    <source>
        <dbReference type="EMBL" id="CAB0009510.1"/>
    </source>
</evidence>
<keyword evidence="2" id="KW-1185">Reference proteome</keyword>
<name>A0A6H5H151_9HEMI</name>
<accession>A0A6H5H151</accession>
<organism evidence="1 2">
    <name type="scientific">Nesidiocoris tenuis</name>
    <dbReference type="NCBI Taxonomy" id="355587"/>
    <lineage>
        <taxon>Eukaryota</taxon>
        <taxon>Metazoa</taxon>
        <taxon>Ecdysozoa</taxon>
        <taxon>Arthropoda</taxon>
        <taxon>Hexapoda</taxon>
        <taxon>Insecta</taxon>
        <taxon>Pterygota</taxon>
        <taxon>Neoptera</taxon>
        <taxon>Paraneoptera</taxon>
        <taxon>Hemiptera</taxon>
        <taxon>Heteroptera</taxon>
        <taxon>Panheteroptera</taxon>
        <taxon>Cimicomorpha</taxon>
        <taxon>Miridae</taxon>
        <taxon>Dicyphina</taxon>
        <taxon>Nesidiocoris</taxon>
    </lineage>
</organism>
<protein>
    <submittedName>
        <fullName evidence="1">Uncharacterized protein</fullName>
    </submittedName>
</protein>
<dbReference type="OrthoDB" id="6512497at2759"/>
<proteinExistence type="predicted"/>
<dbReference type="AlphaFoldDB" id="A0A6H5H151"/>
<feature type="non-terminal residue" evidence="1">
    <location>
        <position position="77"/>
    </location>
</feature>
<dbReference type="EMBL" id="CADCXU010021823">
    <property type="protein sequence ID" value="CAB0009510.1"/>
    <property type="molecule type" value="Genomic_DNA"/>
</dbReference>
<evidence type="ECO:0000313" key="2">
    <source>
        <dbReference type="Proteomes" id="UP000479000"/>
    </source>
</evidence>